<keyword evidence="9" id="KW-1185">Reference proteome</keyword>
<dbReference type="InterPro" id="IPR036866">
    <property type="entry name" value="RibonucZ/Hydroxyglut_hydro"/>
</dbReference>
<evidence type="ECO:0000256" key="6">
    <source>
        <dbReference type="SAM" id="Phobius"/>
    </source>
</evidence>
<feature type="transmembrane region" description="Helical" evidence="6">
    <location>
        <begin position="452"/>
        <end position="481"/>
    </location>
</feature>
<sequence>MRTATLALAMGMVCLRGLPALPSLGWLMAMAAGAALLLAVRRWHCGLFLLGLCWACLHAHWATNEQLAPALDGQTLWLEGEVVGLPAANGSTVRFELADAWSRRAQLPSHLRLAWYGGPPVASGERWRLAVKLKRPRALVNPGGFDAQAWALAKGVGATGSVKAGERVRAARLAWRDGLRQRLLAVDSQQQGGTLAALLLGDGSGVSRQQWEVLQATGTVHLLVISGQHVGLLAGMLYGLVALLARIGCWPARWPWLPCACALAFAGALAYGLLAGFQVPVRRACIMIGLVLLWRLRFRHLGVWWPLLLAFTLVLLVDPLVSLQPGFWLSFIAVAVLLLTFSGRLGGWRWWQAWTRAQCCVALGLLPVMVALALPVSVSGPLVNLLAVPWISLVVLPMAMAGAVLLPVPWVGETLLWLAGGALSGLFQWLTWTAEWGPPWLPPGLSPHVWLVLVMGILLLLLPAGVPLRWLGVLMLGLLLFSPRQAPPAGQADVWVLDVGQGLGVLVRTAHHQLLYDTGPGLGEIDAGASVVVPSLVALGVRRLDAMIISHAHLDHSGGAGTVLRRLAVSQTLAGEPGSLPAAWHAQPCKPGRSWEWDGVKFVLWRWPSAVPGNPASCVLWVEANGERLLLSGDLDAAAEKALLASGLPVQANWLQAPHHGSKTSSSKPFLEAVGPHTALISRGHGNTFGHPHAAVLARYRALGITPHDTAEEGALRVRLGAHQPVDRQRAQRRFWREAPAGL</sequence>
<dbReference type="EMBL" id="CP009533">
    <property type="protein sequence ID" value="AIS16784.1"/>
    <property type="molecule type" value="Genomic_DNA"/>
</dbReference>
<feature type="domain" description="Metallo-beta-lactamase" evidence="7">
    <location>
        <begin position="501"/>
        <end position="685"/>
    </location>
</feature>
<dbReference type="PANTHER" id="PTHR30619:SF1">
    <property type="entry name" value="RECOMBINATION PROTEIN 2"/>
    <property type="match status" value="1"/>
</dbReference>
<evidence type="ECO:0000256" key="2">
    <source>
        <dbReference type="ARBA" id="ARBA00022475"/>
    </source>
</evidence>
<feature type="transmembrane region" description="Helical" evidence="6">
    <location>
        <begin position="359"/>
        <end position="378"/>
    </location>
</feature>
<dbReference type="NCBIfam" id="TIGR00360">
    <property type="entry name" value="ComEC_N-term"/>
    <property type="match status" value="1"/>
</dbReference>
<dbReference type="NCBIfam" id="TIGR00361">
    <property type="entry name" value="ComEC_Rec2"/>
    <property type="match status" value="1"/>
</dbReference>
<evidence type="ECO:0000313" key="9">
    <source>
        <dbReference type="Proteomes" id="UP000029499"/>
    </source>
</evidence>
<feature type="transmembrane region" description="Helical" evidence="6">
    <location>
        <begin position="303"/>
        <end position="321"/>
    </location>
</feature>
<organism evidence="8 9">
    <name type="scientific">Pseudomonas rhizosphaerae</name>
    <dbReference type="NCBI Taxonomy" id="216142"/>
    <lineage>
        <taxon>Bacteria</taxon>
        <taxon>Pseudomonadati</taxon>
        <taxon>Pseudomonadota</taxon>
        <taxon>Gammaproteobacteria</taxon>
        <taxon>Pseudomonadales</taxon>
        <taxon>Pseudomonadaceae</taxon>
        <taxon>Pseudomonas</taxon>
    </lineage>
</organism>
<dbReference type="OrthoDB" id="9761531at2"/>
<keyword evidence="5 6" id="KW-0472">Membrane</keyword>
<feature type="transmembrane region" description="Helical" evidence="6">
    <location>
        <begin position="390"/>
        <end position="408"/>
    </location>
</feature>
<evidence type="ECO:0000256" key="4">
    <source>
        <dbReference type="ARBA" id="ARBA00022989"/>
    </source>
</evidence>
<dbReference type="KEGG" id="prh:LT40_04880"/>
<dbReference type="InterPro" id="IPR035681">
    <property type="entry name" value="ComA-like_MBL"/>
</dbReference>
<evidence type="ECO:0000259" key="7">
    <source>
        <dbReference type="SMART" id="SM00849"/>
    </source>
</evidence>
<dbReference type="InterPro" id="IPR004477">
    <property type="entry name" value="ComEC_N"/>
</dbReference>
<dbReference type="InterPro" id="IPR001279">
    <property type="entry name" value="Metallo-B-lactamas"/>
</dbReference>
<dbReference type="RefSeq" id="WP_043187146.1">
    <property type="nucleotide sequence ID" value="NZ_CP009533.1"/>
</dbReference>
<dbReference type="InterPro" id="IPR004797">
    <property type="entry name" value="Competence_ComEC/Rec2"/>
</dbReference>
<dbReference type="Pfam" id="PF03772">
    <property type="entry name" value="Competence"/>
    <property type="match status" value="1"/>
</dbReference>
<proteinExistence type="predicted"/>
<dbReference type="PANTHER" id="PTHR30619">
    <property type="entry name" value="DNA INTERNALIZATION/COMPETENCE PROTEIN COMEC/REC2"/>
    <property type="match status" value="1"/>
</dbReference>
<dbReference type="CDD" id="cd07731">
    <property type="entry name" value="ComA-like_MBL-fold"/>
    <property type="match status" value="1"/>
</dbReference>
<name>A0A089YMI0_9PSED</name>
<feature type="transmembrane region" description="Helical" evidence="6">
    <location>
        <begin position="256"/>
        <end position="274"/>
    </location>
</feature>
<protein>
    <submittedName>
        <fullName evidence="8">Competence protein ComEC</fullName>
    </submittedName>
</protein>
<dbReference type="InterPro" id="IPR052159">
    <property type="entry name" value="Competence_DNA_uptake"/>
</dbReference>
<dbReference type="Pfam" id="PF00753">
    <property type="entry name" value="Lactamase_B"/>
    <property type="match status" value="1"/>
</dbReference>
<comment type="subcellular location">
    <subcellularLocation>
        <location evidence="1">Cell membrane</location>
        <topology evidence="1">Multi-pass membrane protein</topology>
    </subcellularLocation>
</comment>
<dbReference type="SMART" id="SM00849">
    <property type="entry name" value="Lactamase_B"/>
    <property type="match status" value="1"/>
</dbReference>
<accession>A0A089YMI0</accession>
<dbReference type="Gene3D" id="3.60.15.10">
    <property type="entry name" value="Ribonuclease Z/Hydroxyacylglutathione hydrolase-like"/>
    <property type="match status" value="1"/>
</dbReference>
<dbReference type="STRING" id="216142.LT40_04880"/>
<keyword evidence="3 6" id="KW-0812">Transmembrane</keyword>
<gene>
    <name evidence="8" type="ORF">LT40_04880</name>
</gene>
<dbReference type="SUPFAM" id="SSF56281">
    <property type="entry name" value="Metallo-hydrolase/oxidoreductase"/>
    <property type="match status" value="1"/>
</dbReference>
<dbReference type="eggNOG" id="COG2333">
    <property type="taxonomic scope" value="Bacteria"/>
</dbReference>
<reference evidence="8 9" key="1">
    <citation type="journal article" date="2015" name="J. Biotechnol.">
        <title>Complete genome sequence of Pseudomonas rhizosphaerae IH5T (=DSM 16299T), a phosphate-solubilizing rhizobacterium for bacterial biofertilizer.</title>
        <authorList>
            <person name="Kwak Y."/>
            <person name="Jung B.K."/>
            <person name="Shin J.H."/>
        </authorList>
    </citation>
    <scope>NUCLEOTIDE SEQUENCE [LARGE SCALE GENOMIC DNA]</scope>
    <source>
        <strain evidence="8">DSM 16299</strain>
    </source>
</reference>
<dbReference type="GO" id="GO:0005886">
    <property type="term" value="C:plasma membrane"/>
    <property type="evidence" value="ECO:0007669"/>
    <property type="project" value="UniProtKB-SubCell"/>
</dbReference>
<feature type="transmembrane region" description="Helical" evidence="6">
    <location>
        <begin position="222"/>
        <end position="244"/>
    </location>
</feature>
<dbReference type="AlphaFoldDB" id="A0A089YMI0"/>
<feature type="transmembrane region" description="Helical" evidence="6">
    <location>
        <begin position="327"/>
        <end position="347"/>
    </location>
</feature>
<keyword evidence="2" id="KW-1003">Cell membrane</keyword>
<evidence type="ECO:0000256" key="1">
    <source>
        <dbReference type="ARBA" id="ARBA00004651"/>
    </source>
</evidence>
<dbReference type="HOGENOM" id="CLU_010363_3_0_6"/>
<keyword evidence="4 6" id="KW-1133">Transmembrane helix</keyword>
<dbReference type="Pfam" id="PF13567">
    <property type="entry name" value="DUF4131"/>
    <property type="match status" value="1"/>
</dbReference>
<evidence type="ECO:0000256" key="5">
    <source>
        <dbReference type="ARBA" id="ARBA00023136"/>
    </source>
</evidence>
<evidence type="ECO:0000313" key="8">
    <source>
        <dbReference type="EMBL" id="AIS16784.1"/>
    </source>
</evidence>
<feature type="transmembrane region" description="Helical" evidence="6">
    <location>
        <begin position="415"/>
        <end position="432"/>
    </location>
</feature>
<evidence type="ECO:0000256" key="3">
    <source>
        <dbReference type="ARBA" id="ARBA00022692"/>
    </source>
</evidence>
<dbReference type="InterPro" id="IPR025405">
    <property type="entry name" value="DUF4131"/>
</dbReference>
<dbReference type="Proteomes" id="UP000029499">
    <property type="component" value="Chromosome"/>
</dbReference>
<dbReference type="eggNOG" id="COG0658">
    <property type="taxonomic scope" value="Bacteria"/>
</dbReference>
<dbReference type="GO" id="GO:0030420">
    <property type="term" value="P:establishment of competence for transformation"/>
    <property type="evidence" value="ECO:0007669"/>
    <property type="project" value="InterPro"/>
</dbReference>